<reference evidence="2" key="1">
    <citation type="submission" date="2016-10" db="EMBL/GenBank/DDBJ databases">
        <authorList>
            <person name="Varghese N."/>
            <person name="Submissions S."/>
        </authorList>
    </citation>
    <scope>NUCLEOTIDE SEQUENCE [LARGE SCALE GENOMIC DNA]</scope>
    <source>
        <strain evidence="2">DSM 24729</strain>
    </source>
</reference>
<dbReference type="eggNOG" id="ENOG502Z9BG">
    <property type="taxonomic scope" value="Bacteria"/>
</dbReference>
<organism evidence="1 2">
    <name type="scientific">Cellulophaga baltica</name>
    <dbReference type="NCBI Taxonomy" id="76594"/>
    <lineage>
        <taxon>Bacteria</taxon>
        <taxon>Pseudomonadati</taxon>
        <taxon>Bacteroidota</taxon>
        <taxon>Flavobacteriia</taxon>
        <taxon>Flavobacteriales</taxon>
        <taxon>Flavobacteriaceae</taxon>
        <taxon>Cellulophaga</taxon>
    </lineage>
</organism>
<dbReference type="Pfam" id="PF20113">
    <property type="entry name" value="DUF6503"/>
    <property type="match status" value="1"/>
</dbReference>
<dbReference type="EMBL" id="FNBD01000004">
    <property type="protein sequence ID" value="SDE81968.1"/>
    <property type="molecule type" value="Genomic_DNA"/>
</dbReference>
<accession>A0A1G7G1I1</accession>
<sequence length="251" mass="29138">MKYFLLLIILMLSACKNTTGKQFTADEIVAKSIVVSGGDLYKTSKIAFKFRDKEYESDANGAIQKRKFFSDSLNYIDIKTASDFQRYIEDTPVVVSDSLAFVYSESINSVHYFVQLPYHLNDKAVHRKLLKEQTIQDKSYYLVQVTFDQNGGGADFQDTYYYWFNKETFTPDYLAYDFQTNGGGVRFRKAYNERYVNGIRFVDYENYKPKDASETIQNIANLYATDQLELLSKIVLENITVFLKINPFLNE</sequence>
<dbReference type="PROSITE" id="PS51257">
    <property type="entry name" value="PROKAR_LIPOPROTEIN"/>
    <property type="match status" value="1"/>
</dbReference>
<dbReference type="AlphaFoldDB" id="A0A1G7G1I1"/>
<proteinExistence type="predicted"/>
<keyword evidence="2" id="KW-1185">Reference proteome</keyword>
<dbReference type="InterPro" id="IPR045444">
    <property type="entry name" value="DUF6503"/>
</dbReference>
<evidence type="ECO:0000313" key="2">
    <source>
        <dbReference type="Proteomes" id="UP000182114"/>
    </source>
</evidence>
<dbReference type="RefSeq" id="WP_074537996.1">
    <property type="nucleotide sequence ID" value="NZ_FNBD01000004.1"/>
</dbReference>
<name>A0A1G7G1I1_9FLAO</name>
<evidence type="ECO:0000313" key="1">
    <source>
        <dbReference type="EMBL" id="SDE81968.1"/>
    </source>
</evidence>
<evidence type="ECO:0008006" key="3">
    <source>
        <dbReference type="Google" id="ProtNLM"/>
    </source>
</evidence>
<protein>
    <recommendedName>
        <fullName evidence="3">Deoxyribose-phosphate aldolase</fullName>
    </recommendedName>
</protein>
<gene>
    <name evidence="1" type="ORF">SAMN04487992_10458</name>
</gene>
<dbReference type="Proteomes" id="UP000182114">
    <property type="component" value="Unassembled WGS sequence"/>
</dbReference>